<keyword evidence="3" id="KW-1185">Reference proteome</keyword>
<keyword evidence="1" id="KW-0472">Membrane</keyword>
<dbReference type="EMBL" id="WBVS01000004">
    <property type="protein sequence ID" value="KAB7788387.1"/>
    <property type="molecule type" value="Genomic_DNA"/>
</dbReference>
<evidence type="ECO:0000313" key="2">
    <source>
        <dbReference type="EMBL" id="KAB7788387.1"/>
    </source>
</evidence>
<feature type="transmembrane region" description="Helical" evidence="1">
    <location>
        <begin position="6"/>
        <end position="28"/>
    </location>
</feature>
<keyword evidence="1" id="KW-0812">Transmembrane</keyword>
<proteinExistence type="predicted"/>
<feature type="transmembrane region" description="Helical" evidence="1">
    <location>
        <begin position="40"/>
        <end position="67"/>
    </location>
</feature>
<reference evidence="2 3" key="1">
    <citation type="submission" date="2019-09" db="EMBL/GenBank/DDBJ databases">
        <title>Characterization of the phylogenetic diversity of two novel species belonging to the genus Bifidobacterium: Bifidobacterium cebidarum sp. nov. and Bifidobacterium leontopitheci sp. nov.</title>
        <authorList>
            <person name="Lugli G.A."/>
            <person name="Duranti S."/>
            <person name="Milani C."/>
            <person name="Turroni F."/>
            <person name="Ventura M."/>
        </authorList>
    </citation>
    <scope>NUCLEOTIDE SEQUENCE [LARGE SCALE GENOMIC DNA]</scope>
    <source>
        <strain evidence="2 3">LMG 31469</strain>
    </source>
</reference>
<organism evidence="2 3">
    <name type="scientific">Bifidobacterium cebidarum</name>
    <dbReference type="NCBI Taxonomy" id="2650773"/>
    <lineage>
        <taxon>Bacteria</taxon>
        <taxon>Bacillati</taxon>
        <taxon>Actinomycetota</taxon>
        <taxon>Actinomycetes</taxon>
        <taxon>Bifidobacteriales</taxon>
        <taxon>Bifidobacteriaceae</taxon>
        <taxon>Bifidobacterium</taxon>
    </lineage>
</organism>
<comment type="caution">
    <text evidence="2">The sequence shown here is derived from an EMBL/GenBank/DDBJ whole genome shotgun (WGS) entry which is preliminary data.</text>
</comment>
<sequence>MCCGDYGQFFCTIAFYGPFFDISGILLPAKIGFIDAANKVNLTATVTTVILIISVFAGIIFGALSILGMKNVK</sequence>
<protein>
    <submittedName>
        <fullName evidence="2">Multidrug transporter</fullName>
    </submittedName>
</protein>
<keyword evidence="1" id="KW-1133">Transmembrane helix</keyword>
<name>A0A6I1GFS6_9BIFI</name>
<evidence type="ECO:0000313" key="3">
    <source>
        <dbReference type="Proteomes" id="UP000468413"/>
    </source>
</evidence>
<dbReference type="Proteomes" id="UP000468413">
    <property type="component" value="Unassembled WGS sequence"/>
</dbReference>
<dbReference type="RefSeq" id="WP_152209725.1">
    <property type="nucleotide sequence ID" value="NZ_WBVS01000004.1"/>
</dbReference>
<evidence type="ECO:0000256" key="1">
    <source>
        <dbReference type="SAM" id="Phobius"/>
    </source>
</evidence>
<accession>A0A6I1GFS6</accession>
<gene>
    <name evidence="2" type="ORF">F7D08_1128</name>
</gene>
<dbReference type="AlphaFoldDB" id="A0A6I1GFS6"/>